<dbReference type="RefSeq" id="WP_016444846.1">
    <property type="nucleotide sequence ID" value="NZ_KE150267.1"/>
</dbReference>
<comment type="caution">
    <text evidence="2">The sequence shown here is derived from an EMBL/GenBank/DDBJ whole genome shotgun (WGS) entry which is preliminary data.</text>
</comment>
<evidence type="ECO:0000313" key="3">
    <source>
        <dbReference type="Proteomes" id="UP000014387"/>
    </source>
</evidence>
<organism evidence="2 3">
    <name type="scientific">Gleimia europaea ACS-120-V-Col10b</name>
    <dbReference type="NCBI Taxonomy" id="883069"/>
    <lineage>
        <taxon>Bacteria</taxon>
        <taxon>Bacillati</taxon>
        <taxon>Actinomycetota</taxon>
        <taxon>Actinomycetes</taxon>
        <taxon>Actinomycetales</taxon>
        <taxon>Actinomycetaceae</taxon>
        <taxon>Gleimia</taxon>
    </lineage>
</organism>
<dbReference type="InterPro" id="IPR046820">
    <property type="entry name" value="MmeI_TRD"/>
</dbReference>
<dbReference type="Proteomes" id="UP000014387">
    <property type="component" value="Unassembled WGS sequence"/>
</dbReference>
<sequence length="93" mass="10027">MCIRWASIAPGELRATKIIKGSQATYGGGNLLLTVPEKEHLNGISSLASSWIRNYVGSDEFINGSQRYCLRVPDADLERAQDAKGGLGNPKPP</sequence>
<accession>A0A9W5RD22</accession>
<name>A0A9W5RD22_9ACTO</name>
<dbReference type="AlphaFoldDB" id="A0A9W5RD22"/>
<evidence type="ECO:0000313" key="2">
    <source>
        <dbReference type="EMBL" id="EPD29540.1"/>
    </source>
</evidence>
<keyword evidence="3" id="KW-1185">Reference proteome</keyword>
<protein>
    <recommendedName>
        <fullName evidence="1">MmeI-like target recognition domain-containing protein</fullName>
    </recommendedName>
</protein>
<dbReference type="Pfam" id="PF20466">
    <property type="entry name" value="MmeI_TRD"/>
    <property type="match status" value="1"/>
</dbReference>
<dbReference type="EMBL" id="AGWN01000002">
    <property type="protein sequence ID" value="EPD29540.1"/>
    <property type="molecule type" value="Genomic_DNA"/>
</dbReference>
<evidence type="ECO:0000259" key="1">
    <source>
        <dbReference type="Pfam" id="PF20466"/>
    </source>
</evidence>
<feature type="domain" description="MmeI-like target recognition" evidence="1">
    <location>
        <begin position="15"/>
        <end position="82"/>
    </location>
</feature>
<reference evidence="2 3" key="1">
    <citation type="submission" date="2013-05" db="EMBL/GenBank/DDBJ databases">
        <title>The Genome Sequence of Actinomyces europaeus ACS-120-V-COL10B.</title>
        <authorList>
            <consortium name="The Broad Institute Genomics Platform"/>
            <person name="Earl A."/>
            <person name="Ward D."/>
            <person name="Feldgarden M."/>
            <person name="Gevers D."/>
            <person name="Saerens B."/>
            <person name="Vaneechoutte M."/>
            <person name="Walker B."/>
            <person name="Young S."/>
            <person name="Zeng Q."/>
            <person name="Gargeya S."/>
            <person name="Fitzgerald M."/>
            <person name="Haas B."/>
            <person name="Abouelleil A."/>
            <person name="Allen A.W."/>
            <person name="Alvarado L."/>
            <person name="Arachchi H.M."/>
            <person name="Berlin A.M."/>
            <person name="Chapman S.B."/>
            <person name="Gainer-Dewar J."/>
            <person name="Goldberg J."/>
            <person name="Griggs A."/>
            <person name="Gujja S."/>
            <person name="Hansen M."/>
            <person name="Howarth C."/>
            <person name="Imamovic A."/>
            <person name="Ireland A."/>
            <person name="Larimer J."/>
            <person name="McCowan C."/>
            <person name="Murphy C."/>
            <person name="Pearson M."/>
            <person name="Poon T.W."/>
            <person name="Priest M."/>
            <person name="Roberts A."/>
            <person name="Saif S."/>
            <person name="Shea T."/>
            <person name="Sisk P."/>
            <person name="Sykes S."/>
            <person name="Wortman J."/>
            <person name="Nusbaum C."/>
            <person name="Birren B."/>
        </authorList>
    </citation>
    <scope>NUCLEOTIDE SEQUENCE [LARGE SCALE GENOMIC DNA]</scope>
    <source>
        <strain evidence="2 3">ACS-120-V-Col10b</strain>
    </source>
</reference>
<proteinExistence type="predicted"/>
<gene>
    <name evidence="2" type="ORF">HMPREF9238_01521</name>
</gene>